<evidence type="ECO:0000313" key="3">
    <source>
        <dbReference type="Proteomes" id="UP000826725"/>
    </source>
</evidence>
<dbReference type="KEGG" id="dbk:DGMP_25080"/>
<proteinExistence type="predicted"/>
<dbReference type="Pfam" id="PF14361">
    <property type="entry name" value="RsbRD_N"/>
    <property type="match status" value="1"/>
</dbReference>
<accession>A0A8D5FQC9</accession>
<dbReference type="RefSeq" id="WP_228854234.1">
    <property type="nucleotide sequence ID" value="NZ_AP024086.1"/>
</dbReference>
<reference evidence="2" key="1">
    <citation type="submission" date="2020-09" db="EMBL/GenBank/DDBJ databases">
        <title>Desulfogranum mesoprofundum gen. nov., sp. nov., a novel mesophilic, sulfate-reducing chemolithoautotroph isolated from a deep-sea hydrothermal vent chimney in the Suiyo Seamount.</title>
        <authorList>
            <person name="Hashimoto Y."/>
            <person name="Nakagawa S."/>
        </authorList>
    </citation>
    <scope>NUCLEOTIDE SEQUENCE</scope>
    <source>
        <strain evidence="2">KT2</strain>
    </source>
</reference>
<dbReference type="EMBL" id="AP024086">
    <property type="protein sequence ID" value="BCL61815.1"/>
    <property type="molecule type" value="Genomic_DNA"/>
</dbReference>
<evidence type="ECO:0000313" key="2">
    <source>
        <dbReference type="EMBL" id="BCL61815.1"/>
    </source>
</evidence>
<dbReference type="Proteomes" id="UP000826725">
    <property type="component" value="Chromosome"/>
</dbReference>
<dbReference type="InterPro" id="IPR025751">
    <property type="entry name" value="RsbRD_N_dom"/>
</dbReference>
<protein>
    <recommendedName>
        <fullName evidence="1">RsbT co-antagonist protein RsbRD N-terminal domain-containing protein</fullName>
    </recommendedName>
</protein>
<dbReference type="AlphaFoldDB" id="A0A8D5FQC9"/>
<organism evidence="2 3">
    <name type="scientific">Desulfomarina profundi</name>
    <dbReference type="NCBI Taxonomy" id="2772557"/>
    <lineage>
        <taxon>Bacteria</taxon>
        <taxon>Pseudomonadati</taxon>
        <taxon>Thermodesulfobacteriota</taxon>
        <taxon>Desulfobulbia</taxon>
        <taxon>Desulfobulbales</taxon>
        <taxon>Desulfobulbaceae</taxon>
        <taxon>Desulfomarina</taxon>
    </lineage>
</organism>
<name>A0A8D5FQC9_9BACT</name>
<sequence>MDIAEAFRFHGDKIVNRWVEYTLSTYSSSSFFIKEGDKFANPVGGNFREGLKKLFLLLTGDGDVKEFSGPLEQIISIRSVQEFTPAQAVAPINAVKHIVREAFEKDKERSRFVGELYDFEFRVDLAVLAAFDIYMSYRERLYQVRIDEIKSGSHILTDSKCPSAMMAEDKKVIKTVNSF</sequence>
<evidence type="ECO:0000259" key="1">
    <source>
        <dbReference type="Pfam" id="PF14361"/>
    </source>
</evidence>
<keyword evidence="3" id="KW-1185">Reference proteome</keyword>
<gene>
    <name evidence="2" type="ORF">DGMP_25080</name>
</gene>
<feature type="domain" description="RsbT co-antagonist protein RsbRD N-terminal" evidence="1">
    <location>
        <begin position="12"/>
        <end position="146"/>
    </location>
</feature>